<dbReference type="PANTHER" id="PTHR43236">
    <property type="entry name" value="ANTITOXIN HIGA1"/>
    <property type="match status" value="1"/>
</dbReference>
<proteinExistence type="predicted"/>
<dbReference type="AlphaFoldDB" id="A0A7W6AKE9"/>
<reference evidence="2" key="4">
    <citation type="submission" date="2023-01" db="EMBL/GenBank/DDBJ databases">
        <title>Draft genome sequence of Methylobacterium brachythecii strain NBRC 107710.</title>
        <authorList>
            <person name="Sun Q."/>
            <person name="Mori K."/>
        </authorList>
    </citation>
    <scope>NUCLEOTIDE SEQUENCE</scope>
    <source>
        <strain evidence="2">NBRC 107710</strain>
    </source>
</reference>
<dbReference type="Proteomes" id="UP001156881">
    <property type="component" value="Unassembled WGS sequence"/>
</dbReference>
<comment type="caution">
    <text evidence="3">The sequence shown here is derived from an EMBL/GenBank/DDBJ whole genome shotgun (WGS) entry which is preliminary data.</text>
</comment>
<sequence>MALTWHEHLGRNVPDYRLVKAKVDDALRQNYVSNPPVPVRDMAINYGVDVFFGDFGDAGKTVSGFLDLQDNCIFVNKDESPARQNFTIAHELGHFLLHADLLRNHPNQYSVLYRAPIGAAKDPLEQEANAFAAHILVPRSFLDRYYKIASRQELARLFNVSEDVIGYRMAYEYKSAA</sequence>
<name>A0A7W6AKE9_9HYPH</name>
<keyword evidence="5" id="KW-1185">Reference proteome</keyword>
<evidence type="ECO:0000313" key="2">
    <source>
        <dbReference type="EMBL" id="GLS43729.1"/>
    </source>
</evidence>
<dbReference type="Proteomes" id="UP000517759">
    <property type="component" value="Unassembled WGS sequence"/>
</dbReference>
<dbReference type="PANTHER" id="PTHR43236:SF2">
    <property type="entry name" value="BLL0069 PROTEIN"/>
    <property type="match status" value="1"/>
</dbReference>
<reference evidence="5" key="2">
    <citation type="journal article" date="2019" name="Int. J. Syst. Evol. Microbiol.">
        <title>The Global Catalogue of Microorganisms (GCM) 10K type strain sequencing project: providing services to taxonomists for standard genome sequencing and annotation.</title>
        <authorList>
            <consortium name="The Broad Institute Genomics Platform"/>
            <consortium name="The Broad Institute Genome Sequencing Center for Infectious Disease"/>
            <person name="Wu L."/>
            <person name="Ma J."/>
        </authorList>
    </citation>
    <scope>NUCLEOTIDE SEQUENCE [LARGE SCALE GENOMIC DNA]</scope>
    <source>
        <strain evidence="5">NBRC 107710</strain>
    </source>
</reference>
<evidence type="ECO:0000313" key="3">
    <source>
        <dbReference type="EMBL" id="MBB3902804.1"/>
    </source>
</evidence>
<dbReference type="Gene3D" id="1.10.10.2910">
    <property type="match status" value="1"/>
</dbReference>
<evidence type="ECO:0000313" key="5">
    <source>
        <dbReference type="Proteomes" id="UP001156881"/>
    </source>
</evidence>
<feature type="domain" description="IrrE N-terminal-like" evidence="1">
    <location>
        <begin position="46"/>
        <end position="169"/>
    </location>
</feature>
<reference evidence="3 4" key="3">
    <citation type="submission" date="2020-08" db="EMBL/GenBank/DDBJ databases">
        <title>Genomic Encyclopedia of Type Strains, Phase IV (KMG-IV): sequencing the most valuable type-strain genomes for metagenomic binning, comparative biology and taxonomic classification.</title>
        <authorList>
            <person name="Goeker M."/>
        </authorList>
    </citation>
    <scope>NUCLEOTIDE SEQUENCE [LARGE SCALE GENOMIC DNA]</scope>
    <source>
        <strain evidence="3 4">DSM 24105</strain>
    </source>
</reference>
<evidence type="ECO:0000259" key="1">
    <source>
        <dbReference type="Pfam" id="PF06114"/>
    </source>
</evidence>
<accession>A0A7W6AKE9</accession>
<organism evidence="3 4">
    <name type="scientific">Methylobacterium brachythecii</name>
    <dbReference type="NCBI Taxonomy" id="1176177"/>
    <lineage>
        <taxon>Bacteria</taxon>
        <taxon>Pseudomonadati</taxon>
        <taxon>Pseudomonadota</taxon>
        <taxon>Alphaproteobacteria</taxon>
        <taxon>Hyphomicrobiales</taxon>
        <taxon>Methylobacteriaceae</taxon>
        <taxon>Methylobacterium</taxon>
    </lineage>
</organism>
<dbReference type="RefSeq" id="WP_183505188.1">
    <property type="nucleotide sequence ID" value="NZ_BSPG01000007.1"/>
</dbReference>
<dbReference type="InterPro" id="IPR010359">
    <property type="entry name" value="IrrE_HExxH"/>
</dbReference>
<gene>
    <name evidence="2" type="ORF">GCM10007884_17140</name>
    <name evidence="3" type="ORF">GGR33_002306</name>
</gene>
<evidence type="ECO:0000313" key="4">
    <source>
        <dbReference type="Proteomes" id="UP000517759"/>
    </source>
</evidence>
<dbReference type="InterPro" id="IPR052345">
    <property type="entry name" value="Rad_response_metalloprotease"/>
</dbReference>
<dbReference type="Pfam" id="PF06114">
    <property type="entry name" value="Peptidase_M78"/>
    <property type="match status" value="1"/>
</dbReference>
<dbReference type="EMBL" id="JACIDN010000004">
    <property type="protein sequence ID" value="MBB3902804.1"/>
    <property type="molecule type" value="Genomic_DNA"/>
</dbReference>
<protein>
    <submittedName>
        <fullName evidence="3">Zn-dependent peptidase ImmA (M78 family)</fullName>
    </submittedName>
</protein>
<dbReference type="EMBL" id="BSPG01000007">
    <property type="protein sequence ID" value="GLS43729.1"/>
    <property type="molecule type" value="Genomic_DNA"/>
</dbReference>
<reference evidence="2" key="1">
    <citation type="journal article" date="2014" name="Int. J. Syst. Evol. Microbiol.">
        <title>Complete genome of a new Firmicutes species belonging to the dominant human colonic microbiota ('Ruminococcus bicirculans') reveals two chromosomes and a selective capacity to utilize plant glucans.</title>
        <authorList>
            <consortium name="NISC Comparative Sequencing Program"/>
            <person name="Wegmann U."/>
            <person name="Louis P."/>
            <person name="Goesmann A."/>
            <person name="Henrissat B."/>
            <person name="Duncan S.H."/>
            <person name="Flint H.J."/>
        </authorList>
    </citation>
    <scope>NUCLEOTIDE SEQUENCE</scope>
    <source>
        <strain evidence="2">NBRC 107710</strain>
    </source>
</reference>